<organism evidence="4 5">
    <name type="scientific">Brassica napus</name>
    <name type="common">Rape</name>
    <dbReference type="NCBI Taxonomy" id="3708"/>
    <lineage>
        <taxon>Eukaryota</taxon>
        <taxon>Viridiplantae</taxon>
        <taxon>Streptophyta</taxon>
        <taxon>Embryophyta</taxon>
        <taxon>Tracheophyta</taxon>
        <taxon>Spermatophyta</taxon>
        <taxon>Magnoliopsida</taxon>
        <taxon>eudicotyledons</taxon>
        <taxon>Gunneridae</taxon>
        <taxon>Pentapetalae</taxon>
        <taxon>rosids</taxon>
        <taxon>malvids</taxon>
        <taxon>Brassicales</taxon>
        <taxon>Brassicaceae</taxon>
        <taxon>Brassiceae</taxon>
        <taxon>Brassica</taxon>
    </lineage>
</organism>
<dbReference type="PaxDb" id="3708-A0A078IC19"/>
<keyword evidence="2" id="KW-1133">Transmembrane helix</keyword>
<keyword evidence="2" id="KW-0812">Transmembrane</keyword>
<dbReference type="InterPro" id="IPR056635">
    <property type="entry name" value="DUF7733"/>
</dbReference>
<keyword evidence="2" id="KW-0472">Membrane</keyword>
<dbReference type="AlphaFoldDB" id="A0A078IC19"/>
<dbReference type="Gramene" id="CDY48415">
    <property type="protein sequence ID" value="CDY48415"/>
    <property type="gene ID" value="GSBRNA2T00089435001"/>
</dbReference>
<evidence type="ECO:0000313" key="4">
    <source>
        <dbReference type="EMBL" id="CDY48415.1"/>
    </source>
</evidence>
<evidence type="ECO:0000313" key="5">
    <source>
        <dbReference type="Proteomes" id="UP000028999"/>
    </source>
</evidence>
<gene>
    <name evidence="4" type="primary">BnaCnng16280D</name>
    <name evidence="4" type="ORF">GSBRNA2T00089435001</name>
</gene>
<dbReference type="Proteomes" id="UP000028999">
    <property type="component" value="Unassembled WGS sequence"/>
</dbReference>
<proteinExistence type="predicted"/>
<dbReference type="Pfam" id="PF24867">
    <property type="entry name" value="DUF7733"/>
    <property type="match status" value="2"/>
</dbReference>
<evidence type="ECO:0000256" key="2">
    <source>
        <dbReference type="SAM" id="Phobius"/>
    </source>
</evidence>
<feature type="domain" description="DUF7733" evidence="3">
    <location>
        <begin position="1"/>
        <end position="50"/>
    </location>
</feature>
<protein>
    <submittedName>
        <fullName evidence="4">BnaCnng16280D protein</fullName>
    </submittedName>
</protein>
<reference evidence="4 5" key="1">
    <citation type="journal article" date="2014" name="Science">
        <title>Plant genetics. Early allopolyploid evolution in the post-Neolithic Brassica napus oilseed genome.</title>
        <authorList>
            <person name="Chalhoub B."/>
            <person name="Denoeud F."/>
            <person name="Liu S."/>
            <person name="Parkin I.A."/>
            <person name="Tang H."/>
            <person name="Wang X."/>
            <person name="Chiquet J."/>
            <person name="Belcram H."/>
            <person name="Tong C."/>
            <person name="Samans B."/>
            <person name="Correa M."/>
            <person name="Da Silva C."/>
            <person name="Just J."/>
            <person name="Falentin C."/>
            <person name="Koh C.S."/>
            <person name="Le Clainche I."/>
            <person name="Bernard M."/>
            <person name="Bento P."/>
            <person name="Noel B."/>
            <person name="Labadie K."/>
            <person name="Alberti A."/>
            <person name="Charles M."/>
            <person name="Arnaud D."/>
            <person name="Guo H."/>
            <person name="Daviaud C."/>
            <person name="Alamery S."/>
            <person name="Jabbari K."/>
            <person name="Zhao M."/>
            <person name="Edger P.P."/>
            <person name="Chelaifa H."/>
            <person name="Tack D."/>
            <person name="Lassalle G."/>
            <person name="Mestiri I."/>
            <person name="Schnel N."/>
            <person name="Le Paslier M.C."/>
            <person name="Fan G."/>
            <person name="Renault V."/>
            <person name="Bayer P.E."/>
            <person name="Golicz A.A."/>
            <person name="Manoli S."/>
            <person name="Lee T.H."/>
            <person name="Thi V.H."/>
            <person name="Chalabi S."/>
            <person name="Hu Q."/>
            <person name="Fan C."/>
            <person name="Tollenaere R."/>
            <person name="Lu Y."/>
            <person name="Battail C."/>
            <person name="Shen J."/>
            <person name="Sidebottom C.H."/>
            <person name="Wang X."/>
            <person name="Canaguier A."/>
            <person name="Chauveau A."/>
            <person name="Berard A."/>
            <person name="Deniot G."/>
            <person name="Guan M."/>
            <person name="Liu Z."/>
            <person name="Sun F."/>
            <person name="Lim Y.P."/>
            <person name="Lyons E."/>
            <person name="Town C.D."/>
            <person name="Bancroft I."/>
            <person name="Wang X."/>
            <person name="Meng J."/>
            <person name="Ma J."/>
            <person name="Pires J.C."/>
            <person name="King G.J."/>
            <person name="Brunel D."/>
            <person name="Delourme R."/>
            <person name="Renard M."/>
            <person name="Aury J.M."/>
            <person name="Adams K.L."/>
            <person name="Batley J."/>
            <person name="Snowdon R.J."/>
            <person name="Tost J."/>
            <person name="Edwards D."/>
            <person name="Zhou Y."/>
            <person name="Hua W."/>
            <person name="Sharpe A.G."/>
            <person name="Paterson A.H."/>
            <person name="Guan C."/>
            <person name="Wincker P."/>
        </authorList>
    </citation>
    <scope>NUCLEOTIDE SEQUENCE [LARGE SCALE GENOMIC DNA]</scope>
    <source>
        <strain evidence="5">cv. Darmor-bzh</strain>
    </source>
</reference>
<accession>A0A078IC19</accession>
<feature type="transmembrane region" description="Helical" evidence="2">
    <location>
        <begin position="79"/>
        <end position="98"/>
    </location>
</feature>
<feature type="domain" description="DUF7733" evidence="3">
    <location>
        <begin position="58"/>
        <end position="155"/>
    </location>
</feature>
<evidence type="ECO:0000259" key="3">
    <source>
        <dbReference type="Pfam" id="PF24867"/>
    </source>
</evidence>
<feature type="region of interest" description="Disordered" evidence="1">
    <location>
        <begin position="164"/>
        <end position="184"/>
    </location>
</feature>
<dbReference type="PANTHER" id="PTHR33829">
    <property type="entry name" value="OSJNBA0044M19.10 PROTEIN"/>
    <property type="match status" value="1"/>
</dbReference>
<feature type="transmembrane region" description="Helical" evidence="2">
    <location>
        <begin position="37"/>
        <end position="58"/>
    </location>
</feature>
<keyword evidence="5" id="KW-1185">Reference proteome</keyword>
<dbReference type="STRING" id="3708.A0A078IC19"/>
<feature type="transmembrane region" description="Helical" evidence="2">
    <location>
        <begin position="118"/>
        <end position="143"/>
    </location>
</feature>
<dbReference type="OMA" id="ERDDESH"/>
<sequence length="184" mass="21024">MLFPAFASVYIIALSRLAFPSHRVSTAAPEVFHGSRLFRVYVISGTTIGFDTTLVSAVMSCQILTENVISGLSLFSPPVRALVPLLYTVWRIFVIIDWCKDVWFNKSLPVNATPNVAAWFWFGRYLAIANLVYFGVNLLCFLIPRFLPRAFDRYFRERDEVLAKSQEDKPVQVPRERVSDHKSD</sequence>
<dbReference type="PANTHER" id="PTHR33829:SF2">
    <property type="entry name" value="OS04G0386700 PROTEIN"/>
    <property type="match status" value="1"/>
</dbReference>
<name>A0A078IC19_BRANA</name>
<dbReference type="EMBL" id="LK032772">
    <property type="protein sequence ID" value="CDY48415.1"/>
    <property type="molecule type" value="Genomic_DNA"/>
</dbReference>
<evidence type="ECO:0000256" key="1">
    <source>
        <dbReference type="SAM" id="MobiDB-lite"/>
    </source>
</evidence>